<dbReference type="InterPro" id="IPR041221">
    <property type="entry name" value="APC1_C"/>
</dbReference>
<dbReference type="EnsemblMetazoa" id="CLYHEMT020431.1">
    <property type="protein sequence ID" value="CLYHEMP020431.1"/>
    <property type="gene ID" value="CLYHEMG020431"/>
</dbReference>
<feature type="signal peptide" evidence="1">
    <location>
        <begin position="1"/>
        <end position="18"/>
    </location>
</feature>
<reference evidence="3" key="1">
    <citation type="submission" date="2021-01" db="UniProtKB">
        <authorList>
            <consortium name="EnsemblMetazoa"/>
        </authorList>
    </citation>
    <scope>IDENTIFICATION</scope>
</reference>
<name>A0A7M5XAD8_9CNID</name>
<organism evidence="3 4">
    <name type="scientific">Clytia hemisphaerica</name>
    <dbReference type="NCBI Taxonomy" id="252671"/>
    <lineage>
        <taxon>Eukaryota</taxon>
        <taxon>Metazoa</taxon>
        <taxon>Cnidaria</taxon>
        <taxon>Hydrozoa</taxon>
        <taxon>Hydroidolina</taxon>
        <taxon>Leptothecata</taxon>
        <taxon>Obeliida</taxon>
        <taxon>Clytiidae</taxon>
        <taxon>Clytia</taxon>
    </lineage>
</organism>
<protein>
    <recommendedName>
        <fullName evidence="2">Anaphase-promoting complex subunit 1 C-terminal domain-containing protein</fullName>
    </recommendedName>
</protein>
<feature type="domain" description="Anaphase-promoting complex subunit 1 C-terminal" evidence="2">
    <location>
        <begin position="14"/>
        <end position="139"/>
    </location>
</feature>
<sequence>ITMLKITFFFLQLECVKAFSSATNVVLFEEMFCHSKDGDKKYAEFFSNILYECVRQEKLDVLNRYLAIEKIIRDIENNRLSVYDFQQLRLLFSYYNNTHHKLLKMNYVSKTPLISGLYMMQCRIRCENQFQKIENLGFGSTRPLNFEIIKELSNSM</sequence>
<keyword evidence="1" id="KW-0732">Signal</keyword>
<keyword evidence="4" id="KW-1185">Reference proteome</keyword>
<evidence type="ECO:0000256" key="1">
    <source>
        <dbReference type="SAM" id="SignalP"/>
    </source>
</evidence>
<dbReference type="AlphaFoldDB" id="A0A7M5XAD8"/>
<proteinExistence type="predicted"/>
<evidence type="ECO:0000313" key="3">
    <source>
        <dbReference type="EnsemblMetazoa" id="CLYHEMP020431.1"/>
    </source>
</evidence>
<evidence type="ECO:0000313" key="4">
    <source>
        <dbReference type="Proteomes" id="UP000594262"/>
    </source>
</evidence>
<dbReference type="Pfam" id="PF18122">
    <property type="entry name" value="APC1_C"/>
    <property type="match status" value="1"/>
</dbReference>
<dbReference type="Proteomes" id="UP000594262">
    <property type="component" value="Unplaced"/>
</dbReference>
<accession>A0A7M5XAD8</accession>
<evidence type="ECO:0000259" key="2">
    <source>
        <dbReference type="Pfam" id="PF18122"/>
    </source>
</evidence>
<feature type="chain" id="PRO_5029610876" description="Anaphase-promoting complex subunit 1 C-terminal domain-containing protein" evidence="1">
    <location>
        <begin position="19"/>
        <end position="156"/>
    </location>
</feature>
<dbReference type="OrthoDB" id="5976116at2759"/>